<keyword evidence="1" id="KW-1133">Transmembrane helix</keyword>
<dbReference type="OrthoDB" id="329979at2157"/>
<dbReference type="Proteomes" id="UP000002698">
    <property type="component" value="Chromosome"/>
</dbReference>
<evidence type="ECO:0000313" key="4">
    <source>
        <dbReference type="Proteomes" id="UP000002698"/>
    </source>
</evidence>
<keyword evidence="1" id="KW-0472">Membrane</keyword>
<dbReference type="EMBL" id="CR936257">
    <property type="protein sequence ID" value="CAI49378.1"/>
    <property type="molecule type" value="Genomic_DNA"/>
</dbReference>
<keyword evidence="1" id="KW-0812">Transmembrane</keyword>
<protein>
    <submittedName>
        <fullName evidence="3">DUF2062 family protein</fullName>
    </submittedName>
</protein>
<dbReference type="eggNOG" id="arCOG06355">
    <property type="taxonomic scope" value="Archaea"/>
</dbReference>
<dbReference type="GeneID" id="3701493"/>
<feature type="transmembrane region" description="Helical" evidence="1">
    <location>
        <begin position="66"/>
        <end position="94"/>
    </location>
</feature>
<keyword evidence="4" id="KW-1185">Reference proteome</keyword>
<dbReference type="AlphaFoldDB" id="A0A1U7EWB7"/>
<feature type="transmembrane region" description="Helical" evidence="1">
    <location>
        <begin position="114"/>
        <end position="137"/>
    </location>
</feature>
<dbReference type="InterPro" id="IPR018639">
    <property type="entry name" value="DUF2062"/>
</dbReference>
<reference evidence="3 4" key="1">
    <citation type="journal article" date="2005" name="Genome Res.">
        <title>Living with two extremes: conclusions from the genome sequence of Natronomonas pharaonis.</title>
        <authorList>
            <person name="Falb M."/>
            <person name="Pfeiffer F."/>
            <person name="Palm P."/>
            <person name="Rodewald K."/>
            <person name="Hickmann V."/>
            <person name="Tittor J."/>
            <person name="Oesterhelt D."/>
        </authorList>
    </citation>
    <scope>NUCLEOTIDE SEQUENCE [LARGE SCALE GENOMIC DNA]</scope>
    <source>
        <strain evidence="4">ATCC 35678 / DSM 2160 / CIP 103997 / JCM 8858 / NBRC 14720 / NCIMB 2260 / Gabara</strain>
    </source>
</reference>
<feature type="domain" description="DUF2062" evidence="2">
    <location>
        <begin position="23"/>
        <end position="146"/>
    </location>
</feature>
<feature type="transmembrane region" description="Helical" evidence="1">
    <location>
        <begin position="34"/>
        <end position="59"/>
    </location>
</feature>
<dbReference type="HOGENOM" id="CLU_1590937_0_0_2"/>
<dbReference type="STRING" id="348780.NP_2574A"/>
<proteinExistence type="predicted"/>
<dbReference type="RefSeq" id="WP_011323003.1">
    <property type="nucleotide sequence ID" value="NC_007426.1"/>
</dbReference>
<dbReference type="Pfam" id="PF09835">
    <property type="entry name" value="DUF2062"/>
    <property type="match status" value="1"/>
</dbReference>
<name>A0A1U7EWB7_NATPD</name>
<evidence type="ECO:0000259" key="2">
    <source>
        <dbReference type="Pfam" id="PF09835"/>
    </source>
</evidence>
<dbReference type="PANTHER" id="PTHR40547:SF1">
    <property type="entry name" value="SLL0298 PROTEIN"/>
    <property type="match status" value="1"/>
</dbReference>
<dbReference type="PANTHER" id="PTHR40547">
    <property type="entry name" value="SLL0298 PROTEIN"/>
    <property type="match status" value="1"/>
</dbReference>
<dbReference type="KEGG" id="nph:NP_2574A"/>
<evidence type="ECO:0000313" key="3">
    <source>
        <dbReference type="EMBL" id="CAI49378.1"/>
    </source>
</evidence>
<accession>A0A1U7EWB7</accession>
<sequence length="166" mass="17677">MASSRLGSYRARIRGALRTALEEEHPPKEVSGSFALGTFITMLPTLGTGLVLFVVLVAIFDRISKVALLASVVVFNPVVKWGVYGASFALGVAILGPVEGVSPTSASLSAGPDIIVRLLVGNLILAVIATVISYFVVYRLAVAYRHTEVGERIEEAVHDIADELKK</sequence>
<gene>
    <name evidence="3" type="ordered locus">NP_2574A</name>
</gene>
<organism evidence="3 4">
    <name type="scientific">Natronomonas pharaonis (strain ATCC 35678 / DSM 2160 / CIP 103997 / JCM 8858 / NBRC 14720 / NCIMB 2260 / Gabara)</name>
    <name type="common">Halobacterium pharaonis</name>
    <dbReference type="NCBI Taxonomy" id="348780"/>
    <lineage>
        <taxon>Archaea</taxon>
        <taxon>Methanobacteriati</taxon>
        <taxon>Methanobacteriota</taxon>
        <taxon>Stenosarchaea group</taxon>
        <taxon>Halobacteria</taxon>
        <taxon>Halobacteriales</taxon>
        <taxon>Natronomonadaceae</taxon>
        <taxon>Natronomonas</taxon>
    </lineage>
</organism>
<dbReference type="EnsemblBacteria" id="CAI49378">
    <property type="protein sequence ID" value="CAI49378"/>
    <property type="gene ID" value="NP_2574A"/>
</dbReference>
<evidence type="ECO:0000256" key="1">
    <source>
        <dbReference type="SAM" id="Phobius"/>
    </source>
</evidence>